<dbReference type="Proteomes" id="UP000326979">
    <property type="component" value="Unassembled WGS sequence"/>
</dbReference>
<dbReference type="InterPro" id="IPR001680">
    <property type="entry name" value="WD40_rpt"/>
</dbReference>
<keyword evidence="2" id="KW-0472">Membrane</keyword>
<name>A0A5N8W5P8_9ACTN</name>
<dbReference type="InterPro" id="IPR049052">
    <property type="entry name" value="nSTAND1"/>
</dbReference>
<proteinExistence type="predicted"/>
<dbReference type="PROSITE" id="PS50082">
    <property type="entry name" value="WD_REPEATS_2"/>
    <property type="match status" value="1"/>
</dbReference>
<dbReference type="InterPro" id="IPR011047">
    <property type="entry name" value="Quinoprotein_ADH-like_sf"/>
</dbReference>
<keyword evidence="2" id="KW-1133">Transmembrane helix</keyword>
<dbReference type="EMBL" id="VJZE01000108">
    <property type="protein sequence ID" value="MPY41668.1"/>
    <property type="molecule type" value="Genomic_DNA"/>
</dbReference>
<gene>
    <name evidence="4" type="ORF">FNH04_17635</name>
</gene>
<dbReference type="PANTHER" id="PTHR19879">
    <property type="entry name" value="TRANSCRIPTION INITIATION FACTOR TFIID"/>
    <property type="match status" value="1"/>
</dbReference>
<evidence type="ECO:0000313" key="5">
    <source>
        <dbReference type="Proteomes" id="UP000326979"/>
    </source>
</evidence>
<evidence type="ECO:0000256" key="1">
    <source>
        <dbReference type="PROSITE-ProRule" id="PRU00221"/>
    </source>
</evidence>
<protein>
    <submittedName>
        <fullName evidence="4">WD40 repeat domain-containing protein</fullName>
    </submittedName>
</protein>
<dbReference type="Gene3D" id="2.130.10.10">
    <property type="entry name" value="YVTN repeat-like/Quinoprotein amine dehydrogenase"/>
    <property type="match status" value="2"/>
</dbReference>
<feature type="repeat" description="WD" evidence="1">
    <location>
        <begin position="414"/>
        <end position="455"/>
    </location>
</feature>
<dbReference type="AlphaFoldDB" id="A0A5N8W5P8"/>
<dbReference type="PANTHER" id="PTHR19879:SF9">
    <property type="entry name" value="TRANSCRIPTION INITIATION FACTOR TFIID SUBUNIT 5"/>
    <property type="match status" value="1"/>
</dbReference>
<dbReference type="RefSeq" id="WP_152785307.1">
    <property type="nucleotide sequence ID" value="NZ_BAABEQ010000005.1"/>
</dbReference>
<sequence length="529" mass="57234">MVERDVTAARRLLLRMVEPGRGTPGTRRPLTRTELGEWADSTVATVVDQFARARLLTTDEDGAQIAHEALLTCWPRLADWLEEDRDRLRHHRRLTEAAHAWLEAHRDPGALYRGTRLDRAEELFAQDSALTAVERGFLTAALEARDAERRTAARAARRSRILLGSLASVLVVALVSGLVAWTQARAGDRQRTDTAARRVADVADSLRTTDPRTAMLLGAAAWDISPLPESRRALLGALAQPELDAFTGPLPTDRASGFLTDSGRTLLGADGRAWRTWDVATHRRTGSGPLPSGAKVLAVGPDAKVLALSTSQGVRLWDTRRGRWTGFSRPLPGDSTGIAFGAGGHSYVTKDWNGDTSGRARDLDLVRGGGIRALAFTADGSRLAAGDYTGRVALWDGDLRRRAGILRDVFPDSRTDTPEAVSVLALSPDGRTLAVGGDAGTLQLWDTTTQQPLGVPLPTQGEAIGSLAFSADSRTLYTSSAHAPLRRYDIDPAQAIRSVCARAGTSLTRAQWQTYAPDTEYRKVCGHRP</sequence>
<feature type="domain" description="Novel STAND NTPase 1" evidence="3">
    <location>
        <begin position="4"/>
        <end position="108"/>
    </location>
</feature>
<dbReference type="Pfam" id="PF20703">
    <property type="entry name" value="nSTAND1"/>
    <property type="match status" value="1"/>
</dbReference>
<comment type="caution">
    <text evidence="4">The sequence shown here is derived from an EMBL/GenBank/DDBJ whole genome shotgun (WGS) entry which is preliminary data.</text>
</comment>
<dbReference type="Pfam" id="PF00400">
    <property type="entry name" value="WD40"/>
    <property type="match status" value="2"/>
</dbReference>
<dbReference type="SMART" id="SM00320">
    <property type="entry name" value="WD40"/>
    <property type="match status" value="3"/>
</dbReference>
<dbReference type="OrthoDB" id="4322999at2"/>
<accession>A0A5N8W5P8</accession>
<feature type="transmembrane region" description="Helical" evidence="2">
    <location>
        <begin position="161"/>
        <end position="181"/>
    </location>
</feature>
<keyword evidence="5" id="KW-1185">Reference proteome</keyword>
<organism evidence="4 5">
    <name type="scientific">Streptomyces phyllanthi</name>
    <dbReference type="NCBI Taxonomy" id="1803180"/>
    <lineage>
        <taxon>Bacteria</taxon>
        <taxon>Bacillati</taxon>
        <taxon>Actinomycetota</taxon>
        <taxon>Actinomycetes</taxon>
        <taxon>Kitasatosporales</taxon>
        <taxon>Streptomycetaceae</taxon>
        <taxon>Streptomyces</taxon>
    </lineage>
</organism>
<evidence type="ECO:0000313" key="4">
    <source>
        <dbReference type="EMBL" id="MPY41668.1"/>
    </source>
</evidence>
<keyword evidence="2" id="KW-0812">Transmembrane</keyword>
<evidence type="ECO:0000256" key="2">
    <source>
        <dbReference type="SAM" id="Phobius"/>
    </source>
</evidence>
<dbReference type="SUPFAM" id="SSF50998">
    <property type="entry name" value="Quinoprotein alcohol dehydrogenase-like"/>
    <property type="match status" value="1"/>
</dbReference>
<dbReference type="InterPro" id="IPR015943">
    <property type="entry name" value="WD40/YVTN_repeat-like_dom_sf"/>
</dbReference>
<keyword evidence="1" id="KW-0853">WD repeat</keyword>
<reference evidence="4 5" key="1">
    <citation type="submission" date="2019-07" db="EMBL/GenBank/DDBJ databases">
        <title>New species of Amycolatopsis and Streptomyces.</title>
        <authorList>
            <person name="Duangmal K."/>
            <person name="Teo W.F.A."/>
            <person name="Lipun K."/>
        </authorList>
    </citation>
    <scope>NUCLEOTIDE SEQUENCE [LARGE SCALE GENOMIC DNA]</scope>
    <source>
        <strain evidence="4 5">TISTR 2346</strain>
    </source>
</reference>
<evidence type="ECO:0000259" key="3">
    <source>
        <dbReference type="Pfam" id="PF20703"/>
    </source>
</evidence>